<feature type="domain" description="GST N-terminal" evidence="1">
    <location>
        <begin position="1"/>
        <end position="67"/>
    </location>
</feature>
<gene>
    <name evidence="2" type="ORF">METZ01_LOCUS264718</name>
</gene>
<dbReference type="PANTHER" id="PTHR44051">
    <property type="entry name" value="GLUTATHIONE S-TRANSFERASE-RELATED"/>
    <property type="match status" value="1"/>
</dbReference>
<organism evidence="2">
    <name type="scientific">marine metagenome</name>
    <dbReference type="NCBI Taxonomy" id="408172"/>
    <lineage>
        <taxon>unclassified sequences</taxon>
        <taxon>metagenomes</taxon>
        <taxon>ecological metagenomes</taxon>
    </lineage>
</organism>
<reference evidence="2" key="1">
    <citation type="submission" date="2018-05" db="EMBL/GenBank/DDBJ databases">
        <authorList>
            <person name="Lanie J.A."/>
            <person name="Ng W.-L."/>
            <person name="Kazmierczak K.M."/>
            <person name="Andrzejewski T.M."/>
            <person name="Davidsen T.M."/>
            <person name="Wayne K.J."/>
            <person name="Tettelin H."/>
            <person name="Glass J.I."/>
            <person name="Rusch D."/>
            <person name="Podicherti R."/>
            <person name="Tsui H.-C.T."/>
            <person name="Winkler M.E."/>
        </authorList>
    </citation>
    <scope>NUCLEOTIDE SEQUENCE</scope>
</reference>
<dbReference type="PANTHER" id="PTHR44051:SF19">
    <property type="entry name" value="DISULFIDE-BOND OXIDOREDUCTASE YFCG"/>
    <property type="match status" value="1"/>
</dbReference>
<evidence type="ECO:0000259" key="1">
    <source>
        <dbReference type="PROSITE" id="PS50404"/>
    </source>
</evidence>
<dbReference type="EMBL" id="UINC01074554">
    <property type="protein sequence ID" value="SVC11864.1"/>
    <property type="molecule type" value="Genomic_DNA"/>
</dbReference>
<dbReference type="SUPFAM" id="SSF52833">
    <property type="entry name" value="Thioredoxin-like"/>
    <property type="match status" value="1"/>
</dbReference>
<dbReference type="AlphaFoldDB" id="A0A382JHP3"/>
<dbReference type="Gene3D" id="3.40.30.10">
    <property type="entry name" value="Glutaredoxin"/>
    <property type="match status" value="1"/>
</dbReference>
<dbReference type="Pfam" id="PF02798">
    <property type="entry name" value="GST_N"/>
    <property type="match status" value="1"/>
</dbReference>
<accession>A0A382JHP3</accession>
<evidence type="ECO:0000313" key="2">
    <source>
        <dbReference type="EMBL" id="SVC11864.1"/>
    </source>
</evidence>
<dbReference type="PROSITE" id="PS50404">
    <property type="entry name" value="GST_NTER"/>
    <property type="match status" value="1"/>
</dbReference>
<proteinExistence type="predicted"/>
<sequence>MIELFFWPTPNGMKPLILLHETGLEYQLTPVDINQGEQFADRFLEIAPNGRIPAIVDDAPPGGGEPV</sequence>
<dbReference type="InterPro" id="IPR004045">
    <property type="entry name" value="Glutathione_S-Trfase_N"/>
</dbReference>
<dbReference type="InterPro" id="IPR036249">
    <property type="entry name" value="Thioredoxin-like_sf"/>
</dbReference>
<protein>
    <recommendedName>
        <fullName evidence="1">GST N-terminal domain-containing protein</fullName>
    </recommendedName>
</protein>
<name>A0A382JHP3_9ZZZZ</name>